<reference evidence="2 3" key="1">
    <citation type="submission" date="2019-02" db="EMBL/GenBank/DDBJ databases">
        <title>Deep-cultivation of Planctomycetes and their phenomic and genomic characterization uncovers novel biology.</title>
        <authorList>
            <person name="Wiegand S."/>
            <person name="Jogler M."/>
            <person name="Boedeker C."/>
            <person name="Pinto D."/>
            <person name="Vollmers J."/>
            <person name="Rivas-Marin E."/>
            <person name="Kohn T."/>
            <person name="Peeters S.H."/>
            <person name="Heuer A."/>
            <person name="Rast P."/>
            <person name="Oberbeckmann S."/>
            <person name="Bunk B."/>
            <person name="Jeske O."/>
            <person name="Meyerdierks A."/>
            <person name="Storesund J.E."/>
            <person name="Kallscheuer N."/>
            <person name="Luecker S."/>
            <person name="Lage O.M."/>
            <person name="Pohl T."/>
            <person name="Merkel B.J."/>
            <person name="Hornburger P."/>
            <person name="Mueller R.-W."/>
            <person name="Bruemmer F."/>
            <person name="Labrenz M."/>
            <person name="Spormann A.M."/>
            <person name="Op den Camp H."/>
            <person name="Overmann J."/>
            <person name="Amann R."/>
            <person name="Jetten M.S.M."/>
            <person name="Mascher T."/>
            <person name="Medema M.H."/>
            <person name="Devos D.P."/>
            <person name="Kaster A.-K."/>
            <person name="Ovreas L."/>
            <person name="Rohde M."/>
            <person name="Galperin M.Y."/>
            <person name="Jogler C."/>
        </authorList>
    </citation>
    <scope>NUCLEOTIDE SEQUENCE [LARGE SCALE GENOMIC DNA]</scope>
    <source>
        <strain evidence="2 3">Pan216</strain>
    </source>
</reference>
<evidence type="ECO:0000313" key="2">
    <source>
        <dbReference type="EMBL" id="QDU62827.1"/>
    </source>
</evidence>
<name>A0A518B773_9BACT</name>
<evidence type="ECO:0000256" key="1">
    <source>
        <dbReference type="SAM" id="Phobius"/>
    </source>
</evidence>
<dbReference type="SUPFAM" id="SSF46626">
    <property type="entry name" value="Cytochrome c"/>
    <property type="match status" value="1"/>
</dbReference>
<feature type="transmembrane region" description="Helical" evidence="1">
    <location>
        <begin position="12"/>
        <end position="32"/>
    </location>
</feature>
<dbReference type="InterPro" id="IPR036909">
    <property type="entry name" value="Cyt_c-like_dom_sf"/>
</dbReference>
<dbReference type="GO" id="GO:0009055">
    <property type="term" value="F:electron transfer activity"/>
    <property type="evidence" value="ECO:0007669"/>
    <property type="project" value="InterPro"/>
</dbReference>
<keyword evidence="1" id="KW-0812">Transmembrane</keyword>
<evidence type="ECO:0008006" key="4">
    <source>
        <dbReference type="Google" id="ProtNLM"/>
    </source>
</evidence>
<sequence length="150" mass="16134">MVAPGRWKRAVGQTVVLVGLGVGAGVISYWGIREAPPTAPPAEREPSTPAARTVSITMPHEEPVPPLGPNRSTFQTSCTICHSTRLVLNQPPFAEERWRKIVEKMINVYGAPVGATRKEEIVGYLTAISARKQLAGMPEGGEQAAIGRPR</sequence>
<dbReference type="AlphaFoldDB" id="A0A518B773"/>
<gene>
    <name evidence="2" type="ORF">Pan216_36980</name>
</gene>
<dbReference type="GO" id="GO:0020037">
    <property type="term" value="F:heme binding"/>
    <property type="evidence" value="ECO:0007669"/>
    <property type="project" value="InterPro"/>
</dbReference>
<dbReference type="Gene3D" id="1.10.760.10">
    <property type="entry name" value="Cytochrome c-like domain"/>
    <property type="match status" value="1"/>
</dbReference>
<organism evidence="2 3">
    <name type="scientific">Kolteria novifilia</name>
    <dbReference type="NCBI Taxonomy" id="2527975"/>
    <lineage>
        <taxon>Bacteria</taxon>
        <taxon>Pseudomonadati</taxon>
        <taxon>Planctomycetota</taxon>
        <taxon>Planctomycetia</taxon>
        <taxon>Kolteriales</taxon>
        <taxon>Kolteriaceae</taxon>
        <taxon>Kolteria</taxon>
    </lineage>
</organism>
<evidence type="ECO:0000313" key="3">
    <source>
        <dbReference type="Proteomes" id="UP000317093"/>
    </source>
</evidence>
<dbReference type="Proteomes" id="UP000317093">
    <property type="component" value="Chromosome"/>
</dbReference>
<keyword evidence="1" id="KW-1133">Transmembrane helix</keyword>
<protein>
    <recommendedName>
        <fullName evidence="4">Cytochrome c domain-containing protein</fullName>
    </recommendedName>
</protein>
<keyword evidence="3" id="KW-1185">Reference proteome</keyword>
<keyword evidence="1" id="KW-0472">Membrane</keyword>
<dbReference type="EMBL" id="CP036279">
    <property type="protein sequence ID" value="QDU62827.1"/>
    <property type="molecule type" value="Genomic_DNA"/>
</dbReference>
<dbReference type="KEGG" id="knv:Pan216_36980"/>
<proteinExistence type="predicted"/>
<accession>A0A518B773</accession>